<evidence type="ECO:0000313" key="1">
    <source>
        <dbReference type="EMBL" id="CAE0402937.1"/>
    </source>
</evidence>
<dbReference type="InterPro" id="IPR011990">
    <property type="entry name" value="TPR-like_helical_dom_sf"/>
</dbReference>
<sequence length="191" mass="21655">MSAQAALSLYTKAITLDPFNHEYHHHSGETLLLFPPYFMRRGNTQHQLYFGLAVLDAQASLDLCPEYDVPWLTIIQASLQTGDLDGAQRFLDMALQVVSQSDIAWTYYRLIDYKKVAKDMKMPMGPATTTRTIHVKNPKDKYYYVYTNGHHNHGRQPELIAMDLGATARAGVQSAVQRLQRISSTNFCEAN</sequence>
<name>A0A6S8J956_9STRA</name>
<proteinExistence type="predicted"/>
<accession>A0A6S8J956</accession>
<dbReference type="EMBL" id="HBIM01001350">
    <property type="protein sequence ID" value="CAE0402937.1"/>
    <property type="molecule type" value="Transcribed_RNA"/>
</dbReference>
<dbReference type="EMBL" id="HBIM01001351">
    <property type="protein sequence ID" value="CAE0402938.1"/>
    <property type="molecule type" value="Transcribed_RNA"/>
</dbReference>
<reference evidence="2" key="1">
    <citation type="submission" date="2021-01" db="EMBL/GenBank/DDBJ databases">
        <authorList>
            <person name="Corre E."/>
            <person name="Pelletier E."/>
            <person name="Niang G."/>
            <person name="Scheremetjew M."/>
            <person name="Finn R."/>
            <person name="Kale V."/>
            <person name="Holt S."/>
            <person name="Cochrane G."/>
            <person name="Meng A."/>
            <person name="Brown T."/>
            <person name="Cohen L."/>
        </authorList>
    </citation>
    <scope>NUCLEOTIDE SEQUENCE</scope>
    <source>
        <strain evidence="2">CCMP127</strain>
    </source>
</reference>
<dbReference type="AlphaFoldDB" id="A0A6S8J956"/>
<dbReference type="SUPFAM" id="SSF48452">
    <property type="entry name" value="TPR-like"/>
    <property type="match status" value="1"/>
</dbReference>
<evidence type="ECO:0000313" key="2">
    <source>
        <dbReference type="EMBL" id="CAE0402938.1"/>
    </source>
</evidence>
<protein>
    <submittedName>
        <fullName evidence="2">Uncharacterized protein</fullName>
    </submittedName>
</protein>
<organism evidence="2">
    <name type="scientific">Amphora coffeiformis</name>
    <dbReference type="NCBI Taxonomy" id="265554"/>
    <lineage>
        <taxon>Eukaryota</taxon>
        <taxon>Sar</taxon>
        <taxon>Stramenopiles</taxon>
        <taxon>Ochrophyta</taxon>
        <taxon>Bacillariophyta</taxon>
        <taxon>Bacillariophyceae</taxon>
        <taxon>Bacillariophycidae</taxon>
        <taxon>Thalassiophysales</taxon>
        <taxon>Catenulaceae</taxon>
        <taxon>Amphora</taxon>
    </lineage>
</organism>
<dbReference type="Gene3D" id="1.25.40.10">
    <property type="entry name" value="Tetratricopeptide repeat domain"/>
    <property type="match status" value="1"/>
</dbReference>
<gene>
    <name evidence="1" type="ORF">ACOF00016_LOCUS1172</name>
    <name evidence="2" type="ORF">ACOF00016_LOCUS1173</name>
</gene>